<keyword evidence="2" id="KW-0812">Transmembrane</keyword>
<keyword evidence="2" id="KW-0472">Membrane</keyword>
<feature type="transmembrane region" description="Helical" evidence="2">
    <location>
        <begin position="1059"/>
        <end position="1078"/>
    </location>
</feature>
<sequence length="1163" mass="128701">MAEDDEDYELDVFHGLDDAFPADPGGFMRKEVVSAFQSTSVEDGGVRAGAIRVTTDRAVEKFKRNLGKVESRGESAAAAAAAAKGKDGVDTGQGARSAAPFAPSTAAAAARARAALRDRDTAAAEAKEAEHAAEARVGWLTRLTRRSTPAPAEPQFHSINDDYNKTFRESFSTYDAFTPGAAPPVVKGWRLYKSKLARTKLAKLKAAEEAGGIQTGVAKKSILMSKWSAVTTGSSADARLMERLIESHNRRNAEYEVAMDDGLPAVTPKLDYDEAKAEWNDQAVTDLNGRAIPVWRSNLTDIENLGTGIGLWFRTLRSMAIYFTVMSIPMGAMLTHYLYLFYNPASDLDGDTMSSMAQVTTGVVATTNQDDTIGGWNVKTVMLTVSSLDSLTIVIFLFLVLDLRRRQDQYIAENDDAIISLPDYTVEVWGIPQDATEAEVTTHFRQFGRLADCVVVQDRGKVMGFRIRRYKLLEKLISMKLKASYYAGKGKASRLKAQMKRIAKQKKAVIKCDKIIDKKIGNGFASVCAFVTFERQNDRVDAAAEYRRGTYLSGCFQSESLKFRGKHMLRLNRAPDASDVLWENVLRIRTVVRIARKLLSLLCIFMLLMGAISFVVFAKSSLANAPPTVTCSTTRADPIENPTPLLECNAIWPLYNQSAQTNVSSHARQSVDMFVANVDADQCRKFIVRKKWAMPMGEFAPYEGARLANLPRVNESWAGGWIKDTQADECAALACKRCYCTSIVSFNNVVELMSATSNDKVKAGFCSDIFDQIFADASIQFGTIIVTSVTNMVLMASAGFFSRFERHRTVSATEANAALYTFFALFVNQTLVPVIIYSLIEILDGFPIFFQGNFTDFDEGWYNKVMVLLLGLAVVNMFAFPLARTAPAVVSRLKRACFSRSAHSQHKLNHLYKPLKFILAERYGQVLCALFYTIVFSFAAPPLFPIAAVLFTLMYLVDKTLLLQCSRKPPAYDQKLNSMFLAYAPYACWIHFAAATWAFGHHTIPSYIVDPGDAVPLSKSGYYQDAVADAAARSNSTRASGLYTGAPDQFDFLSRLVRVNAVIPFSLFLLLTVSLFLWEFAEFVGEVFSGIYRTCCGADVEVENVPPFSALAHPGDSRFDDPATDAKMKLSGLRSYRIEDNPEYMMLFPEVLDIQAGKSRRLT</sequence>
<dbReference type="InterPro" id="IPR035979">
    <property type="entry name" value="RBD_domain_sf"/>
</dbReference>
<evidence type="ECO:0000259" key="3">
    <source>
        <dbReference type="Pfam" id="PF02714"/>
    </source>
</evidence>
<feature type="transmembrane region" description="Helical" evidence="2">
    <location>
        <begin position="320"/>
        <end position="342"/>
    </location>
</feature>
<feature type="transmembrane region" description="Helical" evidence="2">
    <location>
        <begin position="381"/>
        <end position="401"/>
    </location>
</feature>
<feature type="transmembrane region" description="Helical" evidence="2">
    <location>
        <begin position="926"/>
        <end position="956"/>
    </location>
</feature>
<dbReference type="InterPro" id="IPR012677">
    <property type="entry name" value="Nucleotide-bd_a/b_plait_sf"/>
</dbReference>
<dbReference type="PANTHER" id="PTHR13018">
    <property type="entry name" value="PROBABLE MEMBRANE PROTEIN DUF221-RELATED"/>
    <property type="match status" value="1"/>
</dbReference>
<feature type="transmembrane region" description="Helical" evidence="2">
    <location>
        <begin position="777"/>
        <end position="796"/>
    </location>
</feature>
<feature type="transmembrane region" description="Helical" evidence="2">
    <location>
        <begin position="598"/>
        <end position="618"/>
    </location>
</feature>
<dbReference type="GO" id="GO:0003676">
    <property type="term" value="F:nucleic acid binding"/>
    <property type="evidence" value="ECO:0007669"/>
    <property type="project" value="InterPro"/>
</dbReference>
<accession>A0A7S0SSP3</accession>
<dbReference type="GO" id="GO:0005886">
    <property type="term" value="C:plasma membrane"/>
    <property type="evidence" value="ECO:0007669"/>
    <property type="project" value="TreeGrafter"/>
</dbReference>
<feature type="transmembrane region" description="Helical" evidence="2">
    <location>
        <begin position="860"/>
        <end position="883"/>
    </location>
</feature>
<dbReference type="EMBL" id="HBFC01025174">
    <property type="protein sequence ID" value="CAD8712544.1"/>
    <property type="molecule type" value="Transcribed_RNA"/>
</dbReference>
<proteinExistence type="predicted"/>
<evidence type="ECO:0000256" key="2">
    <source>
        <dbReference type="SAM" id="Phobius"/>
    </source>
</evidence>
<reference evidence="4" key="1">
    <citation type="submission" date="2021-01" db="EMBL/GenBank/DDBJ databases">
        <authorList>
            <person name="Corre E."/>
            <person name="Pelletier E."/>
            <person name="Niang G."/>
            <person name="Scheremetjew M."/>
            <person name="Finn R."/>
            <person name="Kale V."/>
            <person name="Holt S."/>
            <person name="Cochrane G."/>
            <person name="Meng A."/>
            <person name="Brown T."/>
            <person name="Cohen L."/>
        </authorList>
    </citation>
    <scope>NUCLEOTIDE SEQUENCE</scope>
    <source>
        <strain evidence="4">SL-175</strain>
    </source>
</reference>
<dbReference type="Pfam" id="PF02714">
    <property type="entry name" value="RSN1_7TM"/>
    <property type="match status" value="1"/>
</dbReference>
<dbReference type="GO" id="GO:0005227">
    <property type="term" value="F:calcium-activated cation channel activity"/>
    <property type="evidence" value="ECO:0007669"/>
    <property type="project" value="InterPro"/>
</dbReference>
<dbReference type="SUPFAM" id="SSF54928">
    <property type="entry name" value="RNA-binding domain, RBD"/>
    <property type="match status" value="1"/>
</dbReference>
<dbReference type="InterPro" id="IPR045122">
    <property type="entry name" value="Csc1-like"/>
</dbReference>
<name>A0A7S0SSP3_9CHLO</name>
<dbReference type="Gene3D" id="3.30.70.330">
    <property type="match status" value="1"/>
</dbReference>
<evidence type="ECO:0000256" key="1">
    <source>
        <dbReference type="SAM" id="MobiDB-lite"/>
    </source>
</evidence>
<dbReference type="InterPro" id="IPR003864">
    <property type="entry name" value="CSC1/OSCA1-like_7TM"/>
</dbReference>
<feature type="region of interest" description="Disordered" evidence="1">
    <location>
        <begin position="84"/>
        <end position="103"/>
    </location>
</feature>
<dbReference type="PANTHER" id="PTHR13018:SF135">
    <property type="entry name" value="CSC1_OSCA1-LIKE 7TM REGION DOMAIN-CONTAINING PROTEIN"/>
    <property type="match status" value="1"/>
</dbReference>
<feature type="transmembrane region" description="Helical" evidence="2">
    <location>
        <begin position="817"/>
        <end position="840"/>
    </location>
</feature>
<feature type="transmembrane region" description="Helical" evidence="2">
    <location>
        <begin position="976"/>
        <end position="999"/>
    </location>
</feature>
<evidence type="ECO:0000313" key="4">
    <source>
        <dbReference type="EMBL" id="CAD8712544.1"/>
    </source>
</evidence>
<dbReference type="AlphaFoldDB" id="A0A7S0SSP3"/>
<gene>
    <name evidence="4" type="ORF">MANT1106_LOCUS15231</name>
</gene>
<keyword evidence="2" id="KW-1133">Transmembrane helix</keyword>
<feature type="domain" description="CSC1/OSCA1-like 7TM region" evidence="3">
    <location>
        <begin position="781"/>
        <end position="976"/>
    </location>
</feature>
<protein>
    <recommendedName>
        <fullName evidence="3">CSC1/OSCA1-like 7TM region domain-containing protein</fullName>
    </recommendedName>
</protein>
<organism evidence="4">
    <name type="scientific">Mantoniella antarctica</name>
    <dbReference type="NCBI Taxonomy" id="81844"/>
    <lineage>
        <taxon>Eukaryota</taxon>
        <taxon>Viridiplantae</taxon>
        <taxon>Chlorophyta</taxon>
        <taxon>Mamiellophyceae</taxon>
        <taxon>Mamiellales</taxon>
        <taxon>Mamiellaceae</taxon>
        <taxon>Mantoniella</taxon>
    </lineage>
</organism>